<reference evidence="5" key="1">
    <citation type="submission" date="2018-07" db="EMBL/GenBank/DDBJ databases">
        <title>Genome sequencing of Paracoccus sp. SC2-6.</title>
        <authorList>
            <person name="Heo J."/>
            <person name="Kim S.-J."/>
            <person name="Kwon S.-W."/>
        </authorList>
    </citation>
    <scope>NUCLEOTIDE SEQUENCE [LARGE SCALE GENOMIC DNA]</scope>
    <source>
        <strain evidence="5">SC2-6</strain>
    </source>
</reference>
<sequence length="232" mass="23248">MTVLLIGGLDSSAGAGLARDLVVLADHGVAARVAATAVTAQDPAGGCVIHPAPPAIVAAQIAAAGQVRAAKIGMLANADIVSAVADALPDVPFVLDPVLATSAGAALIDGVGQNAMITQLFSRAALITPNLPEAAALTGLSPDASREALADALHNMGARAVLLKGGHAESTEAVDWLFRPNAAPVRFAAPRKPGTRRGTGCTLASAIAARLSRGDGLETACGQSKRYLSDWL</sequence>
<dbReference type="GO" id="GO:0008972">
    <property type="term" value="F:phosphomethylpyrimidine kinase activity"/>
    <property type="evidence" value="ECO:0007669"/>
    <property type="project" value="InterPro"/>
</dbReference>
<dbReference type="GO" id="GO:0009229">
    <property type="term" value="P:thiamine diphosphate biosynthetic process"/>
    <property type="evidence" value="ECO:0007669"/>
    <property type="project" value="UniProtKB-UniPathway"/>
</dbReference>
<name>A0A344PMN3_9RHOB</name>
<comment type="pathway">
    <text evidence="1">Cofactor biosynthesis; thiamine diphosphate biosynthesis.</text>
</comment>
<dbReference type="InterPro" id="IPR029056">
    <property type="entry name" value="Ribokinase-like"/>
</dbReference>
<protein>
    <recommendedName>
        <fullName evidence="2">hydroxymethylpyrimidine kinase</fullName>
        <ecNumber evidence="2">2.7.1.49</ecNumber>
    </recommendedName>
</protein>
<dbReference type="Gene3D" id="3.40.1190.20">
    <property type="match status" value="1"/>
</dbReference>
<dbReference type="Proteomes" id="UP000252023">
    <property type="component" value="Chromosome"/>
</dbReference>
<dbReference type="InterPro" id="IPR013749">
    <property type="entry name" value="PM/HMP-P_kinase-1"/>
</dbReference>
<organism evidence="4 5">
    <name type="scientific">Paracoccus suum</name>
    <dbReference type="NCBI Taxonomy" id="2259340"/>
    <lineage>
        <taxon>Bacteria</taxon>
        <taxon>Pseudomonadati</taxon>
        <taxon>Pseudomonadota</taxon>
        <taxon>Alphaproteobacteria</taxon>
        <taxon>Rhodobacterales</taxon>
        <taxon>Paracoccaceae</taxon>
        <taxon>Paracoccus</taxon>
    </lineage>
</organism>
<dbReference type="EC" id="2.7.1.49" evidence="2"/>
<evidence type="ECO:0000313" key="4">
    <source>
        <dbReference type="EMBL" id="AXC50638.1"/>
    </source>
</evidence>
<dbReference type="KEGG" id="pars:DRW48_13925"/>
<dbReference type="Pfam" id="PF08543">
    <property type="entry name" value="Phos_pyr_kin"/>
    <property type="match status" value="1"/>
</dbReference>
<dbReference type="PANTHER" id="PTHR20858">
    <property type="entry name" value="PHOSPHOMETHYLPYRIMIDINE KINASE"/>
    <property type="match status" value="1"/>
</dbReference>
<dbReference type="GO" id="GO:0008902">
    <property type="term" value="F:hydroxymethylpyrimidine kinase activity"/>
    <property type="evidence" value="ECO:0007669"/>
    <property type="project" value="UniProtKB-EC"/>
</dbReference>
<keyword evidence="5" id="KW-1185">Reference proteome</keyword>
<gene>
    <name evidence="4" type="ORF">DRW48_13925</name>
</gene>
<evidence type="ECO:0000313" key="5">
    <source>
        <dbReference type="Proteomes" id="UP000252023"/>
    </source>
</evidence>
<keyword evidence="4" id="KW-0418">Kinase</keyword>
<dbReference type="GO" id="GO:0009228">
    <property type="term" value="P:thiamine biosynthetic process"/>
    <property type="evidence" value="ECO:0007669"/>
    <property type="project" value="InterPro"/>
</dbReference>
<keyword evidence="4" id="KW-0808">Transferase</keyword>
<dbReference type="AlphaFoldDB" id="A0A344PMN3"/>
<dbReference type="RefSeq" id="WP_114076955.1">
    <property type="nucleotide sequence ID" value="NZ_CP030918.1"/>
</dbReference>
<dbReference type="CDD" id="cd01169">
    <property type="entry name" value="HMPP_kinase"/>
    <property type="match status" value="1"/>
</dbReference>
<evidence type="ECO:0000256" key="2">
    <source>
        <dbReference type="ARBA" id="ARBA00012135"/>
    </source>
</evidence>
<proteinExistence type="predicted"/>
<evidence type="ECO:0000259" key="3">
    <source>
        <dbReference type="Pfam" id="PF08543"/>
    </source>
</evidence>
<evidence type="ECO:0000256" key="1">
    <source>
        <dbReference type="ARBA" id="ARBA00004948"/>
    </source>
</evidence>
<dbReference type="UniPathway" id="UPA00060">
    <property type="reaction ID" value="UER00138"/>
</dbReference>
<dbReference type="InterPro" id="IPR004399">
    <property type="entry name" value="HMP/HMP-P_kinase_dom"/>
</dbReference>
<accession>A0A344PMN3</accession>
<dbReference type="PANTHER" id="PTHR20858:SF17">
    <property type="entry name" value="HYDROXYMETHYLPYRIMIDINE_PHOSPHOMETHYLPYRIMIDINE KINASE THI20-RELATED"/>
    <property type="match status" value="1"/>
</dbReference>
<dbReference type="OrthoDB" id="9810880at2"/>
<dbReference type="SUPFAM" id="SSF53613">
    <property type="entry name" value="Ribokinase-like"/>
    <property type="match status" value="1"/>
</dbReference>
<dbReference type="EMBL" id="CP030918">
    <property type="protein sequence ID" value="AXC50638.1"/>
    <property type="molecule type" value="Genomic_DNA"/>
</dbReference>
<dbReference type="GO" id="GO:0005829">
    <property type="term" value="C:cytosol"/>
    <property type="evidence" value="ECO:0007669"/>
    <property type="project" value="TreeGrafter"/>
</dbReference>
<feature type="domain" description="Pyridoxamine kinase/Phosphomethylpyrimidine kinase" evidence="3">
    <location>
        <begin position="10"/>
        <end position="229"/>
    </location>
</feature>